<organism evidence="3 4">
    <name type="scientific">Musa troglodytarum</name>
    <name type="common">fe'i banana</name>
    <dbReference type="NCBI Taxonomy" id="320322"/>
    <lineage>
        <taxon>Eukaryota</taxon>
        <taxon>Viridiplantae</taxon>
        <taxon>Streptophyta</taxon>
        <taxon>Embryophyta</taxon>
        <taxon>Tracheophyta</taxon>
        <taxon>Spermatophyta</taxon>
        <taxon>Magnoliopsida</taxon>
        <taxon>Liliopsida</taxon>
        <taxon>Zingiberales</taxon>
        <taxon>Musaceae</taxon>
        <taxon>Musa</taxon>
    </lineage>
</organism>
<keyword evidence="4" id="KW-1185">Reference proteome</keyword>
<protein>
    <recommendedName>
        <fullName evidence="2">F-box domain-containing protein</fullName>
    </recommendedName>
</protein>
<feature type="region of interest" description="Disordered" evidence="1">
    <location>
        <begin position="1"/>
        <end position="26"/>
    </location>
</feature>
<dbReference type="EMBL" id="CP097507">
    <property type="protein sequence ID" value="URE06699.1"/>
    <property type="molecule type" value="Genomic_DNA"/>
</dbReference>
<dbReference type="Gene3D" id="1.20.1280.50">
    <property type="match status" value="1"/>
</dbReference>
<dbReference type="InterPro" id="IPR050796">
    <property type="entry name" value="SCF_F-box_component"/>
</dbReference>
<dbReference type="Proteomes" id="UP001055439">
    <property type="component" value="Chromosome 5"/>
</dbReference>
<dbReference type="Pfam" id="PF12937">
    <property type="entry name" value="F-box-like"/>
    <property type="match status" value="1"/>
</dbReference>
<dbReference type="CDD" id="cd09917">
    <property type="entry name" value="F-box_SF"/>
    <property type="match status" value="1"/>
</dbReference>
<gene>
    <name evidence="3" type="ORF">MUK42_21052</name>
</gene>
<dbReference type="AlphaFoldDB" id="A0A9E7G728"/>
<dbReference type="InterPro" id="IPR001810">
    <property type="entry name" value="F-box_dom"/>
</dbReference>
<name>A0A9E7G728_9LILI</name>
<reference evidence="3" key="1">
    <citation type="submission" date="2022-05" db="EMBL/GenBank/DDBJ databases">
        <title>The Musa troglodytarum L. genome provides insights into the mechanism of non-climacteric behaviour and enrichment of carotenoids.</title>
        <authorList>
            <person name="Wang J."/>
        </authorList>
    </citation>
    <scope>NUCLEOTIDE SEQUENCE</scope>
    <source>
        <tissue evidence="3">Leaf</tissue>
    </source>
</reference>
<evidence type="ECO:0000313" key="4">
    <source>
        <dbReference type="Proteomes" id="UP001055439"/>
    </source>
</evidence>
<accession>A0A9E7G728</accession>
<dbReference type="PANTHER" id="PTHR31672">
    <property type="entry name" value="BNACNNG10540D PROTEIN"/>
    <property type="match status" value="1"/>
</dbReference>
<evidence type="ECO:0000256" key="1">
    <source>
        <dbReference type="SAM" id="MobiDB-lite"/>
    </source>
</evidence>
<proteinExistence type="predicted"/>
<dbReference type="SUPFAM" id="SSF117281">
    <property type="entry name" value="Kelch motif"/>
    <property type="match status" value="1"/>
</dbReference>
<sequence>MVIIDNPPHSLSTAPPPPPSSPSSTTLSQNVMSWVFQLPSCQSISSLSSSHQSQPAISLSLPQFQNKQGGERQFNKQQQAAAMWEHLSLDLLAHVFSFLPPDSVARAMAACKHWFDCARSRTPPSRQPPWLVALPARAARGRPSCYAHDPALNRWHVLPLDLFPCPLRLVAPVGSSLLCKVAASSDLRLVLLNPFTRQFRNLPDLTMPRRNPAVGIVVRGVDATSDSSSSFSVIVAGGAWGSCYEPTVEIYDTGPGGWSLVGPMPVEFAVRLTVWTPNESVHALDGAMYWMTSARAYSVMGFDLGRRAWREVKAPMADRLEWAALVRRPSGKLGLVGGYGDGQGTVWELTEEDKWVAVGGVPAELGRRFWGRSKSVATRCVGGEEAVYLFRDLGSEMLVWRKSSPSQIKKKKEGEETWEWRLVHGRCCMPNIPIKAALLHPTLSRSSFPASL</sequence>
<feature type="domain" description="F-box" evidence="2">
    <location>
        <begin position="90"/>
        <end position="120"/>
    </location>
</feature>
<dbReference type="OrthoDB" id="7956040at2759"/>
<dbReference type="Gene3D" id="2.120.10.80">
    <property type="entry name" value="Kelch-type beta propeller"/>
    <property type="match status" value="1"/>
</dbReference>
<dbReference type="InterPro" id="IPR015915">
    <property type="entry name" value="Kelch-typ_b-propeller"/>
</dbReference>
<evidence type="ECO:0000259" key="2">
    <source>
        <dbReference type="Pfam" id="PF12937"/>
    </source>
</evidence>
<dbReference type="SUPFAM" id="SSF81383">
    <property type="entry name" value="F-box domain"/>
    <property type="match status" value="1"/>
</dbReference>
<dbReference type="InterPro" id="IPR036047">
    <property type="entry name" value="F-box-like_dom_sf"/>
</dbReference>
<evidence type="ECO:0000313" key="3">
    <source>
        <dbReference type="EMBL" id="URE06699.1"/>
    </source>
</evidence>